<evidence type="ECO:0000313" key="1">
    <source>
        <dbReference type="EMBL" id="VWL85317.1"/>
    </source>
</evidence>
<proteinExistence type="predicted"/>
<organism evidence="1 2">
    <name type="scientific">Oceanivirga miroungae</name>
    <dbReference type="NCBI Taxonomy" id="1130046"/>
    <lineage>
        <taxon>Bacteria</taxon>
        <taxon>Fusobacteriati</taxon>
        <taxon>Fusobacteriota</taxon>
        <taxon>Fusobacteriia</taxon>
        <taxon>Fusobacteriales</taxon>
        <taxon>Leptotrichiaceae</taxon>
        <taxon>Oceanivirga</taxon>
    </lineage>
</organism>
<evidence type="ECO:0000313" key="2">
    <source>
        <dbReference type="Proteomes" id="UP000419017"/>
    </source>
</evidence>
<keyword evidence="2" id="KW-1185">Reference proteome</keyword>
<sequence length="148" mass="17438">MKKFFLTILLVIALISAYRYNMYLDETKNNVSLVYTKNTETKKEDEVSIKVYNIAANKIEDKNILVKDKRFLSETDIVNETLKNLSYLTNNMRLISIYEIDKNDRLIILSDDFKNLSRVSQVATTTVIKLNLKENFKKIDKIEIKFER</sequence>
<protein>
    <submittedName>
        <fullName evidence="1">Uncharacterized protein</fullName>
    </submittedName>
</protein>
<gene>
    <name evidence="1" type="ORF">OMES3154_00601</name>
</gene>
<reference evidence="1 2" key="1">
    <citation type="submission" date="2019-10" db="EMBL/GenBank/DDBJ databases">
        <authorList>
            <person name="Blom J."/>
        </authorList>
    </citation>
    <scope>NUCLEOTIDE SEQUENCE [LARGE SCALE GENOMIC DNA]</scope>
    <source>
        <strain evidence="1 2">ES3154-GLU</strain>
    </source>
</reference>
<name>A0A6I8M737_9FUSO</name>
<dbReference type="AlphaFoldDB" id="A0A6I8M737"/>
<dbReference type="RefSeq" id="WP_156683324.1">
    <property type="nucleotide sequence ID" value="NZ_CABWIB010000001.1"/>
</dbReference>
<dbReference type="Proteomes" id="UP000419017">
    <property type="component" value="Unassembled WGS sequence"/>
</dbReference>
<dbReference type="EMBL" id="CABWIB010000001">
    <property type="protein sequence ID" value="VWL85317.1"/>
    <property type="molecule type" value="Genomic_DNA"/>
</dbReference>
<accession>A0A6I8M737</accession>